<evidence type="ECO:0000256" key="14">
    <source>
        <dbReference type="PIRSR" id="PIRSR004846-1"/>
    </source>
</evidence>
<comment type="subcellular location">
    <subcellularLocation>
        <location evidence="1">Cell membrane</location>
        <topology evidence="1">Lipid-anchor</topology>
    </subcellularLocation>
</comment>
<evidence type="ECO:0000256" key="5">
    <source>
        <dbReference type="ARBA" id="ARBA00022505"/>
    </source>
</evidence>
<reference evidence="16 17" key="1">
    <citation type="submission" date="2018-03" db="EMBL/GenBank/DDBJ databases">
        <title>Genomic Encyclopedia of Type Strains, Phase III (KMG-III): the genomes of soil and plant-associated and newly described type strains.</title>
        <authorList>
            <person name="Whitman W."/>
        </authorList>
    </citation>
    <scope>NUCLEOTIDE SEQUENCE [LARGE SCALE GENOMIC DNA]</scope>
    <source>
        <strain evidence="16 17">CGMCC 4.7067</strain>
    </source>
</reference>
<evidence type="ECO:0000313" key="17">
    <source>
        <dbReference type="Proteomes" id="UP000238176"/>
    </source>
</evidence>
<feature type="binding site" evidence="14">
    <location>
        <position position="175"/>
    </location>
    <ligand>
        <name>molybdate</name>
        <dbReference type="ChEBI" id="CHEBI:36264"/>
    </ligand>
</feature>
<evidence type="ECO:0000256" key="13">
    <source>
        <dbReference type="ARBA" id="ARBA00078141"/>
    </source>
</evidence>
<dbReference type="PANTHER" id="PTHR30632">
    <property type="entry name" value="MOLYBDATE-BINDING PERIPLASMIC PROTEIN"/>
    <property type="match status" value="1"/>
</dbReference>
<dbReference type="AlphaFoldDB" id="A0A2T0US37"/>
<keyword evidence="7 15" id="KW-0732">Signal</keyword>
<dbReference type="Pfam" id="PF13531">
    <property type="entry name" value="SBP_bac_11"/>
    <property type="match status" value="1"/>
</dbReference>
<dbReference type="PIRSF" id="PIRSF004846">
    <property type="entry name" value="ModA"/>
    <property type="match status" value="1"/>
</dbReference>
<comment type="caution">
    <text evidence="16">The sequence shown here is derived from an EMBL/GenBank/DDBJ whole genome shotgun (WGS) entry which is preliminary data.</text>
</comment>
<evidence type="ECO:0000256" key="10">
    <source>
        <dbReference type="ARBA" id="ARBA00056002"/>
    </source>
</evidence>
<evidence type="ECO:0000256" key="11">
    <source>
        <dbReference type="ARBA" id="ARBA00062515"/>
    </source>
</evidence>
<dbReference type="InterPro" id="IPR005950">
    <property type="entry name" value="ModA"/>
</dbReference>
<comment type="function">
    <text evidence="10">Involved in the transport of molybdenum into the cell. Part of the binding-protein-dependent transport system ModABCD.</text>
</comment>
<gene>
    <name evidence="16" type="ORF">B0I28_102356</name>
</gene>
<sequence>MRRTTPALALTAALALAALTACSGGDDLDQTDPDIKPATLTVLAAASLTEAFTEIGDQFEAEHPGVTVEFGFAASSDLAAQITEGAPADVFASADQKNMDKVTDAGAAVDPQVFALNQLVIAVPEGNPDGVTGLADLAGLDFAACAAEVPCGAAAETAVAASGADLAPVTYEADVKSTLQKLTLGEVDAALVYRTDAIAADDEVDAVEFPESAEAVNAYPISALADARETYLAAEFTEYVLGDDAWSVLEAAGFQRP</sequence>
<name>A0A2T0US37_9ACTN</name>
<dbReference type="NCBIfam" id="TIGR01256">
    <property type="entry name" value="modA"/>
    <property type="match status" value="1"/>
</dbReference>
<dbReference type="PANTHER" id="PTHR30632:SF0">
    <property type="entry name" value="SULFATE-BINDING PROTEIN"/>
    <property type="match status" value="1"/>
</dbReference>
<evidence type="ECO:0000256" key="6">
    <source>
        <dbReference type="ARBA" id="ARBA00022723"/>
    </source>
</evidence>
<feature type="binding site" evidence="14">
    <location>
        <position position="75"/>
    </location>
    <ligand>
        <name>molybdate</name>
        <dbReference type="ChEBI" id="CHEBI:36264"/>
    </ligand>
</feature>
<proteinExistence type="inferred from homology"/>
<dbReference type="GO" id="GO:0015689">
    <property type="term" value="P:molybdate ion transport"/>
    <property type="evidence" value="ECO:0007669"/>
    <property type="project" value="InterPro"/>
</dbReference>
<evidence type="ECO:0000256" key="3">
    <source>
        <dbReference type="ARBA" id="ARBA00022448"/>
    </source>
</evidence>
<dbReference type="InterPro" id="IPR050682">
    <property type="entry name" value="ModA/WtpA"/>
</dbReference>
<dbReference type="RefSeq" id="WP_106362931.1">
    <property type="nucleotide sequence ID" value="NZ_PVTJ01000002.1"/>
</dbReference>
<dbReference type="GO" id="GO:0030973">
    <property type="term" value="F:molybdate ion binding"/>
    <property type="evidence" value="ECO:0007669"/>
    <property type="project" value="TreeGrafter"/>
</dbReference>
<comment type="similarity">
    <text evidence="2">Belongs to the bacterial solute-binding protein ModA family.</text>
</comment>
<evidence type="ECO:0000256" key="15">
    <source>
        <dbReference type="SAM" id="SignalP"/>
    </source>
</evidence>
<organism evidence="16 17">
    <name type="scientific">Glycomyces artemisiae</name>
    <dbReference type="NCBI Taxonomy" id="1076443"/>
    <lineage>
        <taxon>Bacteria</taxon>
        <taxon>Bacillati</taxon>
        <taxon>Actinomycetota</taxon>
        <taxon>Actinomycetes</taxon>
        <taxon>Glycomycetales</taxon>
        <taxon>Glycomycetaceae</taxon>
        <taxon>Glycomyces</taxon>
    </lineage>
</organism>
<evidence type="ECO:0000256" key="1">
    <source>
        <dbReference type="ARBA" id="ARBA00004193"/>
    </source>
</evidence>
<evidence type="ECO:0000256" key="2">
    <source>
        <dbReference type="ARBA" id="ARBA00009175"/>
    </source>
</evidence>
<comment type="subunit">
    <text evidence="11">The complex is composed of two ATP-binding proteins (ModC), two transmembrane proteins (ModB) and a solute-binding protein (ModA).</text>
</comment>
<accession>A0A2T0US37</accession>
<evidence type="ECO:0000256" key="7">
    <source>
        <dbReference type="ARBA" id="ARBA00022729"/>
    </source>
</evidence>
<dbReference type="SUPFAM" id="SSF53850">
    <property type="entry name" value="Periplasmic binding protein-like II"/>
    <property type="match status" value="1"/>
</dbReference>
<evidence type="ECO:0000256" key="12">
    <source>
        <dbReference type="ARBA" id="ARBA00073171"/>
    </source>
</evidence>
<protein>
    <recommendedName>
        <fullName evidence="12">Molybdate-binding protein ModA</fullName>
    </recommendedName>
    <alternativeName>
        <fullName evidence="13">Molybdate/tungstate-binding protein ModA</fullName>
    </alternativeName>
</protein>
<evidence type="ECO:0000256" key="4">
    <source>
        <dbReference type="ARBA" id="ARBA00022475"/>
    </source>
</evidence>
<dbReference type="Gene3D" id="3.40.190.10">
    <property type="entry name" value="Periplasmic binding protein-like II"/>
    <property type="match status" value="2"/>
</dbReference>
<dbReference type="EMBL" id="PVTJ01000002">
    <property type="protein sequence ID" value="PRY60745.1"/>
    <property type="molecule type" value="Genomic_DNA"/>
</dbReference>
<feature type="signal peptide" evidence="15">
    <location>
        <begin position="1"/>
        <end position="23"/>
    </location>
</feature>
<feature type="binding site" evidence="14">
    <location>
        <position position="193"/>
    </location>
    <ligand>
        <name>molybdate</name>
        <dbReference type="ChEBI" id="CHEBI:36264"/>
    </ligand>
</feature>
<keyword evidence="4" id="KW-1003">Cell membrane</keyword>
<feature type="chain" id="PRO_5015560099" description="Molybdate-binding protein ModA" evidence="15">
    <location>
        <begin position="24"/>
        <end position="257"/>
    </location>
</feature>
<keyword evidence="5 14" id="KW-0500">Molybdenum</keyword>
<keyword evidence="8" id="KW-0472">Membrane</keyword>
<keyword evidence="17" id="KW-1185">Reference proteome</keyword>
<evidence type="ECO:0000256" key="9">
    <source>
        <dbReference type="ARBA" id="ARBA00023245"/>
    </source>
</evidence>
<keyword evidence="6 14" id="KW-0479">Metal-binding</keyword>
<dbReference type="GO" id="GO:0046872">
    <property type="term" value="F:metal ion binding"/>
    <property type="evidence" value="ECO:0007669"/>
    <property type="project" value="UniProtKB-KW"/>
</dbReference>
<keyword evidence="9" id="KW-0826">Tungsten</keyword>
<dbReference type="OrthoDB" id="9785015at2"/>
<dbReference type="Proteomes" id="UP000238176">
    <property type="component" value="Unassembled WGS sequence"/>
</dbReference>
<keyword evidence="3" id="KW-0813">Transport</keyword>
<feature type="binding site" evidence="14">
    <location>
        <position position="47"/>
    </location>
    <ligand>
        <name>molybdate</name>
        <dbReference type="ChEBI" id="CHEBI:36264"/>
    </ligand>
</feature>
<evidence type="ECO:0000256" key="8">
    <source>
        <dbReference type="ARBA" id="ARBA00023136"/>
    </source>
</evidence>
<dbReference type="FunFam" id="3.40.190.10:FF:000030">
    <property type="entry name" value="Molybdate ABC transporter substrate-binding protein"/>
    <property type="match status" value="1"/>
</dbReference>
<dbReference type="GO" id="GO:0005886">
    <property type="term" value="C:plasma membrane"/>
    <property type="evidence" value="ECO:0007669"/>
    <property type="project" value="UniProtKB-SubCell"/>
</dbReference>
<evidence type="ECO:0000313" key="16">
    <source>
        <dbReference type="EMBL" id="PRY60745.1"/>
    </source>
</evidence>
<dbReference type="PROSITE" id="PS51257">
    <property type="entry name" value="PROKAR_LIPOPROTEIN"/>
    <property type="match status" value="1"/>
</dbReference>